<dbReference type="OrthoDB" id="4790198at2759"/>
<dbReference type="InterPro" id="IPR008949">
    <property type="entry name" value="Isoprenoid_synthase_dom_sf"/>
</dbReference>
<dbReference type="Gene3D" id="1.10.600.10">
    <property type="entry name" value="Farnesyl Diphosphate Synthase"/>
    <property type="match status" value="1"/>
</dbReference>
<keyword evidence="2" id="KW-1185">Reference proteome</keyword>
<protein>
    <submittedName>
        <fullName evidence="1">Uncharacterized protein</fullName>
    </submittedName>
</protein>
<dbReference type="AlphaFoldDB" id="A0A8H4Q9J4"/>
<gene>
    <name evidence="1" type="ORF">GQ602_001966</name>
</gene>
<dbReference type="Proteomes" id="UP000562929">
    <property type="component" value="Unassembled WGS sequence"/>
</dbReference>
<dbReference type="SUPFAM" id="SSF48576">
    <property type="entry name" value="Terpenoid synthases"/>
    <property type="match status" value="1"/>
</dbReference>
<sequence length="456" mass="51533">MNMQTRSLTQDNMNIQAQSLAQDNMNIQTQSLTQDNTNRYDKKPLASTYTAPLLQSRFPYRLHPAQADLQEHSQQVYVRSLETRAKHEVVSQQGDHVACAGFYAAYCYPDGDLQRIKDICGFFLQGVLADDLLDNSTDLEYISALIGKYRAAVRGSPHTDLSLIRDFFINPQWDPAALQLLQAEMNRYLDSILALRRVEIERRSVSVDEYLQSRIINCFMGVMHLITAFTVPNLTEAFLRVSSSEPFTNVLIYSGVSIAALLDMYKLNGEHAEVCEYTNVVSIMQRASPEPVCLAEAMRRASRLFDEYEGIDIYGPIPSDAVKIEPGHYTAEPGTKAWAWIRAQIDLKPDQGPERRQIYANIGIGMFIGDQCTGQSAWFENVLYDSNYTSEVNMFSVGIRFRTLRENERLDFSRWDGINACGIYLYTVPTSTPVGCFNSQMINCFRVTLGPVTDGS</sequence>
<evidence type="ECO:0000313" key="1">
    <source>
        <dbReference type="EMBL" id="KAF4591667.1"/>
    </source>
</evidence>
<comment type="caution">
    <text evidence="1">The sequence shown here is derived from an EMBL/GenBank/DDBJ whole genome shotgun (WGS) entry which is preliminary data.</text>
</comment>
<accession>A0A8H4Q9J4</accession>
<reference evidence="1 2" key="1">
    <citation type="journal article" date="2020" name="G3 (Bethesda)">
        <title>Genetic Underpinnings of Host Manipulation by Ophiocordyceps as Revealed by Comparative Transcriptomics.</title>
        <authorList>
            <person name="Will I."/>
            <person name="Das B."/>
            <person name="Trinh T."/>
            <person name="Brachmann A."/>
            <person name="Ohm R.A."/>
            <person name="de Bekker C."/>
        </authorList>
    </citation>
    <scope>NUCLEOTIDE SEQUENCE [LARGE SCALE GENOMIC DNA]</scope>
    <source>
        <strain evidence="1 2">EC05</strain>
    </source>
</reference>
<name>A0A8H4Q9J4_9HYPO</name>
<organism evidence="1 2">
    <name type="scientific">Ophiocordyceps camponoti-floridani</name>
    <dbReference type="NCBI Taxonomy" id="2030778"/>
    <lineage>
        <taxon>Eukaryota</taxon>
        <taxon>Fungi</taxon>
        <taxon>Dikarya</taxon>
        <taxon>Ascomycota</taxon>
        <taxon>Pezizomycotina</taxon>
        <taxon>Sordariomycetes</taxon>
        <taxon>Hypocreomycetidae</taxon>
        <taxon>Hypocreales</taxon>
        <taxon>Ophiocordycipitaceae</taxon>
        <taxon>Ophiocordyceps</taxon>
    </lineage>
</organism>
<proteinExistence type="predicted"/>
<dbReference type="EMBL" id="JAACLJ010000002">
    <property type="protein sequence ID" value="KAF4591667.1"/>
    <property type="molecule type" value="Genomic_DNA"/>
</dbReference>
<evidence type="ECO:0000313" key="2">
    <source>
        <dbReference type="Proteomes" id="UP000562929"/>
    </source>
</evidence>
<dbReference type="Pfam" id="PF19086">
    <property type="entry name" value="Terpene_syn_C_2"/>
    <property type="match status" value="1"/>
</dbReference>